<comment type="caution">
    <text evidence="1">The sequence shown here is derived from an EMBL/GenBank/DDBJ whole genome shotgun (WGS) entry which is preliminary data.</text>
</comment>
<dbReference type="SUPFAM" id="SSF160975">
    <property type="entry name" value="AF1531-like"/>
    <property type="match status" value="1"/>
</dbReference>
<dbReference type="GO" id="GO:0015628">
    <property type="term" value="P:protein secretion by the type II secretion system"/>
    <property type="evidence" value="ECO:0007669"/>
    <property type="project" value="TreeGrafter"/>
</dbReference>
<dbReference type="EMBL" id="SNTY01000036">
    <property type="protein sequence ID" value="TEU25590.1"/>
    <property type="molecule type" value="Genomic_DNA"/>
</dbReference>
<reference evidence="1 2" key="1">
    <citation type="submission" date="2019-03" db="EMBL/GenBank/DDBJ databases">
        <title>Alkanindiges illinoisensis: a potential pathogenic isolated from ascites of a gastric cancer patient with abdominal metastasis.</title>
        <authorList>
            <person name="Hu X."/>
            <person name="Yang B."/>
            <person name="Yan X."/>
            <person name="Lin L."/>
            <person name="Zhao H."/>
            <person name="Zhou F."/>
            <person name="Su B."/>
            <person name="Chen J."/>
            <person name="Rui Y."/>
            <person name="Wang Q."/>
            <person name="Zheng L."/>
        </authorList>
    </citation>
    <scope>NUCLEOTIDE SEQUENCE [LARGE SCALE GENOMIC DNA]</scope>
    <source>
        <strain evidence="1 2">NFYY 23406</strain>
    </source>
</reference>
<dbReference type="AlphaFoldDB" id="A0A4Y7XBY9"/>
<dbReference type="OrthoDB" id="8687931at2"/>
<organism evidence="1 2">
    <name type="scientific">Alkanindiges illinoisensis</name>
    <dbReference type="NCBI Taxonomy" id="197183"/>
    <lineage>
        <taxon>Bacteria</taxon>
        <taxon>Pseudomonadati</taxon>
        <taxon>Pseudomonadota</taxon>
        <taxon>Gammaproteobacteria</taxon>
        <taxon>Moraxellales</taxon>
        <taxon>Moraxellaceae</taxon>
        <taxon>Alkanindiges</taxon>
    </lineage>
</organism>
<gene>
    <name evidence="1" type="ORF">E2B99_09510</name>
</gene>
<protein>
    <recommendedName>
        <fullName evidence="3">Helix-hairpin-helix domain-containing protein</fullName>
    </recommendedName>
</protein>
<dbReference type="PANTHER" id="PTHR21180:SF32">
    <property type="entry name" value="ENDONUCLEASE_EXONUCLEASE_PHOSPHATASE FAMILY DOMAIN-CONTAINING PROTEIN 1"/>
    <property type="match status" value="1"/>
</dbReference>
<evidence type="ECO:0008006" key="3">
    <source>
        <dbReference type="Google" id="ProtNLM"/>
    </source>
</evidence>
<dbReference type="Gene3D" id="1.10.150.320">
    <property type="entry name" value="Photosystem II 12 kDa extrinsic protein"/>
    <property type="match status" value="1"/>
</dbReference>
<dbReference type="GO" id="GO:0015627">
    <property type="term" value="C:type II protein secretion system complex"/>
    <property type="evidence" value="ECO:0007669"/>
    <property type="project" value="TreeGrafter"/>
</dbReference>
<dbReference type="InterPro" id="IPR051675">
    <property type="entry name" value="Endo/Exo/Phosphatase_dom_1"/>
</dbReference>
<dbReference type="Proteomes" id="UP000297834">
    <property type="component" value="Unassembled WGS sequence"/>
</dbReference>
<accession>A0A4Y7XBY9</accession>
<evidence type="ECO:0000313" key="2">
    <source>
        <dbReference type="Proteomes" id="UP000297834"/>
    </source>
</evidence>
<name>A0A4Y7XBY9_9GAMM</name>
<evidence type="ECO:0000313" key="1">
    <source>
        <dbReference type="EMBL" id="TEU25590.1"/>
    </source>
</evidence>
<dbReference type="Pfam" id="PF12836">
    <property type="entry name" value="HHH_3"/>
    <property type="match status" value="1"/>
</dbReference>
<keyword evidence="2" id="KW-1185">Reference proteome</keyword>
<dbReference type="PANTHER" id="PTHR21180">
    <property type="entry name" value="ENDONUCLEASE/EXONUCLEASE/PHOSPHATASE FAMILY DOMAIN-CONTAINING PROTEIN 1"/>
    <property type="match status" value="1"/>
</dbReference>
<proteinExistence type="predicted"/>
<sequence length="215" mass="23382">MHPRNLIACSGIGIICLLNVACSDQKLEASAEYQAVCHGIPLKTVEARQRAQEDGYHINETFNCIDQASFEAVQRHYAELAAANTLEKIAQRNAAREQRLVQDKTAQANEILTRRAQADTSSSTPFTVHPVEINTASEAELASMPGVGPDTARTIIQERTNSPFESWPDVVHRIIGLSAAQNVVYASSGGLMVNGESFNGAPPDQQVVDTILKKR</sequence>